<dbReference type="Proteomes" id="UP000219252">
    <property type="component" value="Unassembled WGS sequence"/>
</dbReference>
<evidence type="ECO:0000313" key="3">
    <source>
        <dbReference type="Proteomes" id="UP000219252"/>
    </source>
</evidence>
<feature type="compositionally biased region" description="Polar residues" evidence="1">
    <location>
        <begin position="43"/>
        <end position="56"/>
    </location>
</feature>
<feature type="compositionally biased region" description="Basic and acidic residues" evidence="1">
    <location>
        <begin position="117"/>
        <end position="132"/>
    </location>
</feature>
<protein>
    <submittedName>
        <fullName evidence="2">Uncharacterized protein</fullName>
    </submittedName>
</protein>
<evidence type="ECO:0000313" key="2">
    <source>
        <dbReference type="EMBL" id="SOC36333.1"/>
    </source>
</evidence>
<dbReference type="AlphaFoldDB" id="A0A285U3N4"/>
<feature type="region of interest" description="Disordered" evidence="1">
    <location>
        <begin position="93"/>
        <end position="132"/>
    </location>
</feature>
<gene>
    <name evidence="2" type="ORF">SAMN05877842_102249</name>
</gene>
<proteinExistence type="predicted"/>
<feature type="compositionally biased region" description="Polar residues" evidence="1">
    <location>
        <begin position="97"/>
        <end position="112"/>
    </location>
</feature>
<keyword evidence="3" id="KW-1185">Reference proteome</keyword>
<sequence length="171" mass="19465">MEAFILFIIMGIIGSLMSKNKEKQQKPMPPFNNKPDTTRYKPTPQQRVEPTRSQRTAKSLEDFAKEVFEQLNEKNNQPQDIFTVPETKEVVVEPKVSHSNVNNPESTVTKSVPRNRPTFDENRSSKKYDKPLDNDVIKQNEIGSYVPSTKQALIQAIVASEIIGPPKAKQR</sequence>
<reference evidence="3" key="1">
    <citation type="submission" date="2017-08" db="EMBL/GenBank/DDBJ databases">
        <authorList>
            <person name="Varghese N."/>
            <person name="Submissions S."/>
        </authorList>
    </citation>
    <scope>NUCLEOTIDE SEQUENCE [LARGE SCALE GENOMIC DNA]</scope>
    <source>
        <strain evidence="3">JC23</strain>
    </source>
</reference>
<feature type="region of interest" description="Disordered" evidence="1">
    <location>
        <begin position="20"/>
        <end position="56"/>
    </location>
</feature>
<name>A0A285U3N4_9BACL</name>
<organism evidence="2 3">
    <name type="scientific">Ureibacillus acetophenoni</name>
    <dbReference type="NCBI Taxonomy" id="614649"/>
    <lineage>
        <taxon>Bacteria</taxon>
        <taxon>Bacillati</taxon>
        <taxon>Bacillota</taxon>
        <taxon>Bacilli</taxon>
        <taxon>Bacillales</taxon>
        <taxon>Caryophanaceae</taxon>
        <taxon>Ureibacillus</taxon>
    </lineage>
</organism>
<accession>A0A285U3N4</accession>
<evidence type="ECO:0000256" key="1">
    <source>
        <dbReference type="SAM" id="MobiDB-lite"/>
    </source>
</evidence>
<dbReference type="EMBL" id="OBQC01000002">
    <property type="protein sequence ID" value="SOC36333.1"/>
    <property type="molecule type" value="Genomic_DNA"/>
</dbReference>